<dbReference type="Proteomes" id="UP001214441">
    <property type="component" value="Unassembled WGS sequence"/>
</dbReference>
<evidence type="ECO:0000313" key="2">
    <source>
        <dbReference type="EMBL" id="MDJ1137842.1"/>
    </source>
</evidence>
<dbReference type="Gene3D" id="3.40.190.10">
    <property type="entry name" value="Periplasmic binding protein-like II"/>
    <property type="match status" value="1"/>
</dbReference>
<accession>A0ABT7A916</accession>
<comment type="caution">
    <text evidence="2">The sequence shown here is derived from an EMBL/GenBank/DDBJ whole genome shotgun (WGS) entry which is preliminary data.</text>
</comment>
<dbReference type="InterPro" id="IPR050490">
    <property type="entry name" value="Bact_solute-bd_prot1"/>
</dbReference>
<dbReference type="EMBL" id="JANCPR020000067">
    <property type="protein sequence ID" value="MDJ1137842.1"/>
    <property type="molecule type" value="Genomic_DNA"/>
</dbReference>
<organism evidence="2 3">
    <name type="scientific">Streptomyces iconiensis</name>
    <dbReference type="NCBI Taxonomy" id="1384038"/>
    <lineage>
        <taxon>Bacteria</taxon>
        <taxon>Bacillati</taxon>
        <taxon>Actinomycetota</taxon>
        <taxon>Actinomycetes</taxon>
        <taxon>Kitasatosporales</taxon>
        <taxon>Streptomycetaceae</taxon>
        <taxon>Streptomyces</taxon>
    </lineage>
</organism>
<dbReference type="SUPFAM" id="SSF53850">
    <property type="entry name" value="Periplasmic binding protein-like II"/>
    <property type="match status" value="1"/>
</dbReference>
<dbReference type="PANTHER" id="PTHR43649">
    <property type="entry name" value="ARABINOSE-BINDING PROTEIN-RELATED"/>
    <property type="match status" value="1"/>
</dbReference>
<dbReference type="PANTHER" id="PTHR43649:SF30">
    <property type="entry name" value="ABC TRANSPORTER SUBSTRATE-BINDING PROTEIN"/>
    <property type="match status" value="1"/>
</dbReference>
<protein>
    <submittedName>
        <fullName evidence="2">Extracellular solute-binding protein</fullName>
    </submittedName>
</protein>
<dbReference type="PROSITE" id="PS51257">
    <property type="entry name" value="PROKAR_LIPOPROTEIN"/>
    <property type="match status" value="1"/>
</dbReference>
<reference evidence="2 3" key="1">
    <citation type="submission" date="2023-05" db="EMBL/GenBank/DDBJ databases">
        <title>Streptantibioticus silvisoli sp. nov., acidotolerant actinomycetes 1 from pine litter.</title>
        <authorList>
            <person name="Swiecimska M."/>
            <person name="Golinska P."/>
            <person name="Sangal V."/>
            <person name="Wachnowicz B."/>
            <person name="Goodfellow M."/>
        </authorList>
    </citation>
    <scope>NUCLEOTIDE SEQUENCE [LARGE SCALE GENOMIC DNA]</scope>
    <source>
        <strain evidence="2 3">DSM 42109</strain>
    </source>
</reference>
<dbReference type="Pfam" id="PF01547">
    <property type="entry name" value="SBP_bac_1"/>
    <property type="match status" value="1"/>
</dbReference>
<dbReference type="InterPro" id="IPR006059">
    <property type="entry name" value="SBP"/>
</dbReference>
<evidence type="ECO:0000256" key="1">
    <source>
        <dbReference type="SAM" id="MobiDB-lite"/>
    </source>
</evidence>
<feature type="region of interest" description="Disordered" evidence="1">
    <location>
        <begin position="402"/>
        <end position="431"/>
    </location>
</feature>
<proteinExistence type="predicted"/>
<gene>
    <name evidence="2" type="ORF">NMN56_038980</name>
</gene>
<dbReference type="RefSeq" id="WP_274045073.1">
    <property type="nucleotide sequence ID" value="NZ_JANCPR020000067.1"/>
</dbReference>
<evidence type="ECO:0000313" key="3">
    <source>
        <dbReference type="Proteomes" id="UP001214441"/>
    </source>
</evidence>
<keyword evidence="3" id="KW-1185">Reference proteome</keyword>
<name>A0ABT7A916_9ACTN</name>
<sequence>MERRRFLGMAATGLAGATGMTALSGCGDGSGSGKVTLKLVAADYGDPGGNNSSQTYWESLADAFTKKNPDISVDVAVHSWSEVDKKVADMVAADEPPDVAQIGAYADYASQGRLYKVSELLSIPVQADFLVRLAEAGEVQRVQYGLPFVSSTRLLFYNKNLFSDAGLDPESPPETWEELKAAALALKKAGVEIPYGLPLGPEEAPAETMMWMLSGGGSYVDNVGNYTINSAANVRTFTWIRDNLVTPGFTGTNPARTDRQELFDAFGRGDVGMLNGHPTLMQQAERRSVSYGTGKIPGKGGPSESNLGVADWMMAFRANGNREQAGKFLDFVYRETNHYAFASRYDLMPVTTSATTRMREDRRHKKLWRFLDQLDTAQFYPVGKVSWAGTSAAIKKNVGEAVTRGGDPKSVLNGLQRKAEAEEKATSSPSK</sequence>